<name>A0AAU7PUJ4_9FIRM</name>
<proteinExistence type="predicted"/>
<feature type="transmembrane region" description="Helical" evidence="1">
    <location>
        <begin position="7"/>
        <end position="31"/>
    </location>
</feature>
<accession>A0AAU7PUJ4</accession>
<keyword evidence="1" id="KW-1133">Transmembrane helix</keyword>
<reference evidence="2" key="1">
    <citation type="submission" date="2024-06" db="EMBL/GenBank/DDBJ databases">
        <title>Lacrimispora cavernae sp. nov., a novel anaerobe isolated from bat guano pile inside a cave.</title>
        <authorList>
            <person name="Miller S.L."/>
            <person name="Lu N."/>
            <person name="King J."/>
            <person name="Sankaranarayanan K."/>
            <person name="Lawson P.A."/>
        </authorList>
    </citation>
    <scope>NUCLEOTIDE SEQUENCE</scope>
    <source>
        <strain evidence="2">BS-2</strain>
    </source>
</reference>
<dbReference type="EMBL" id="CP157940">
    <property type="protein sequence ID" value="XBS56090.1"/>
    <property type="molecule type" value="Genomic_DNA"/>
</dbReference>
<dbReference type="RefSeq" id="WP_349948720.1">
    <property type="nucleotide sequence ID" value="NZ_CP157940.1"/>
</dbReference>
<protein>
    <submittedName>
        <fullName evidence="2">Uncharacterized protein</fullName>
    </submittedName>
</protein>
<evidence type="ECO:0000256" key="1">
    <source>
        <dbReference type="SAM" id="Phobius"/>
    </source>
</evidence>
<gene>
    <name evidence="2" type="ORF">ABFV83_09980</name>
</gene>
<organism evidence="2">
    <name type="scientific">Lacrimispora sp. BS-2</name>
    <dbReference type="NCBI Taxonomy" id="3151850"/>
    <lineage>
        <taxon>Bacteria</taxon>
        <taxon>Bacillati</taxon>
        <taxon>Bacillota</taxon>
        <taxon>Clostridia</taxon>
        <taxon>Lachnospirales</taxon>
        <taxon>Lachnospiraceae</taxon>
        <taxon>Lacrimispora</taxon>
    </lineage>
</organism>
<keyword evidence="1" id="KW-0472">Membrane</keyword>
<dbReference type="AlphaFoldDB" id="A0AAU7PUJ4"/>
<evidence type="ECO:0000313" key="2">
    <source>
        <dbReference type="EMBL" id="XBS56090.1"/>
    </source>
</evidence>
<sequence length="234" mass="26805">MKRIIKHIGLFILAILGLFMVLVVLIIFSGLSSENKGSIGNNSGSIILEYEGKGKIPTFEEQEPIFKDTMEEALIAVENYYFKEYPYMSKVNDIIKTFESDEYAALFYHSVKNSKTDGFVASKFKIRVFDGKKQYAVILVLPVESGGKQVSNELEAIRDMAVFFDYFGEFGISNESRFIFGSIQSDKVKTLKIEGQMPTEVIEYISNGKKEYFWYYENLISDKPSTELHIEMEE</sequence>
<keyword evidence="1" id="KW-0812">Transmembrane</keyword>